<evidence type="ECO:0000313" key="1">
    <source>
        <dbReference type="EMBL" id="MCF2499268.1"/>
    </source>
</evidence>
<dbReference type="Proteomes" id="UP001139411">
    <property type="component" value="Unassembled WGS sequence"/>
</dbReference>
<evidence type="ECO:0000313" key="4">
    <source>
        <dbReference type="Proteomes" id="UP001139411"/>
    </source>
</evidence>
<dbReference type="EMBL" id="JAKFFV010000007">
    <property type="protein sequence ID" value="MCF2499268.1"/>
    <property type="molecule type" value="Genomic_DNA"/>
</dbReference>
<sequence length="67" mass="7621">MVITRQDRNIIIEASDSINMGAVQKVIDYINILEIVAKNQGSEEQASDLAELVNKSWWSENKSRFLP</sequence>
<keyword evidence="3" id="KW-1185">Reference proteome</keyword>
<name>A0A9X1TUC9_9BACT</name>
<proteinExistence type="predicted"/>
<protein>
    <submittedName>
        <fullName evidence="1">Uncharacterized protein</fullName>
    </submittedName>
</protein>
<organism evidence="1 4">
    <name type="scientific">Dyadobacter chenhuakuii</name>
    <dbReference type="NCBI Taxonomy" id="2909339"/>
    <lineage>
        <taxon>Bacteria</taxon>
        <taxon>Pseudomonadati</taxon>
        <taxon>Bacteroidota</taxon>
        <taxon>Cytophagia</taxon>
        <taxon>Cytophagales</taxon>
        <taxon>Spirosomataceae</taxon>
        <taxon>Dyadobacter</taxon>
    </lineage>
</organism>
<reference evidence="1" key="1">
    <citation type="submission" date="2022-01" db="EMBL/GenBank/DDBJ databases">
        <title>Novel species in genus Dyadobacter.</title>
        <authorList>
            <person name="Ma C."/>
        </authorList>
    </citation>
    <scope>NUCLEOTIDE SEQUENCE</scope>
    <source>
        <strain evidence="2">CY22</strain>
        <strain evidence="1">CY357</strain>
    </source>
</reference>
<accession>A0A9X1TUC9</accession>
<dbReference type="Proteomes" id="UP001055420">
    <property type="component" value="Chromosome"/>
</dbReference>
<gene>
    <name evidence="1" type="ORF">L0661_13170</name>
    <name evidence="2" type="ORF">NFI80_07190</name>
</gene>
<evidence type="ECO:0000313" key="3">
    <source>
        <dbReference type="Proteomes" id="UP001055420"/>
    </source>
</evidence>
<dbReference type="AlphaFoldDB" id="A0A9X1TUC9"/>
<dbReference type="RefSeq" id="WP_235163651.1">
    <property type="nucleotide sequence ID" value="NZ_CP098805.1"/>
</dbReference>
<dbReference type="EMBL" id="CP098805">
    <property type="protein sequence ID" value="USJ32520.1"/>
    <property type="molecule type" value="Genomic_DNA"/>
</dbReference>
<evidence type="ECO:0000313" key="2">
    <source>
        <dbReference type="EMBL" id="USJ32520.1"/>
    </source>
</evidence>